<dbReference type="Proteomes" id="UP001209083">
    <property type="component" value="Chromosome"/>
</dbReference>
<keyword evidence="4" id="KW-1185">Reference proteome</keyword>
<proteinExistence type="predicted"/>
<dbReference type="SUPFAM" id="SSF48576">
    <property type="entry name" value="Terpenoid synthases"/>
    <property type="match status" value="1"/>
</dbReference>
<dbReference type="InterPro" id="IPR008949">
    <property type="entry name" value="Isoprenoid_synthase_dom_sf"/>
</dbReference>
<dbReference type="InterPro" id="IPR002060">
    <property type="entry name" value="Squ/phyt_synthse"/>
</dbReference>
<dbReference type="InterPro" id="IPR044843">
    <property type="entry name" value="Trans_IPPS_bact-type"/>
</dbReference>
<evidence type="ECO:0000256" key="1">
    <source>
        <dbReference type="ARBA" id="ARBA00004684"/>
    </source>
</evidence>
<dbReference type="SFLD" id="SFLDG01212">
    <property type="entry name" value="Phytoene_synthase_like"/>
    <property type="match status" value="1"/>
</dbReference>
<gene>
    <name evidence="3" type="ORF">LWF01_15585</name>
</gene>
<name>A0ABY8QRP0_9MICO</name>
<dbReference type="Pfam" id="PF00494">
    <property type="entry name" value="SQS_PSY"/>
    <property type="match status" value="1"/>
</dbReference>
<reference evidence="3 4" key="1">
    <citation type="submission" date="2023-05" db="EMBL/GenBank/DDBJ databases">
        <title>Lithophilousrod everest ZFBP1038 complete genpme.</title>
        <authorList>
            <person name="Tian M."/>
        </authorList>
    </citation>
    <scope>NUCLEOTIDE SEQUENCE [LARGE SCALE GENOMIC DNA]</scope>
    <source>
        <strain evidence="3 4">ZFBP1038</strain>
    </source>
</reference>
<accession>A0ABY8QRP0</accession>
<comment type="pathway">
    <text evidence="1">Carotenoid biosynthesis; phytoene biosynthesis.</text>
</comment>
<dbReference type="PANTHER" id="PTHR31480">
    <property type="entry name" value="BIFUNCTIONAL LYCOPENE CYCLASE/PHYTOENE SYNTHASE"/>
    <property type="match status" value="1"/>
</dbReference>
<organism evidence="3 4">
    <name type="scientific">Saxibacter everestensis</name>
    <dbReference type="NCBI Taxonomy" id="2909229"/>
    <lineage>
        <taxon>Bacteria</taxon>
        <taxon>Bacillati</taxon>
        <taxon>Actinomycetota</taxon>
        <taxon>Actinomycetes</taxon>
        <taxon>Micrococcales</taxon>
        <taxon>Brevibacteriaceae</taxon>
        <taxon>Saxibacter</taxon>
    </lineage>
</organism>
<evidence type="ECO:0000313" key="3">
    <source>
        <dbReference type="EMBL" id="WGW11496.1"/>
    </source>
</evidence>
<dbReference type="PROSITE" id="PS01045">
    <property type="entry name" value="SQUALEN_PHYTOEN_SYN_2"/>
    <property type="match status" value="1"/>
</dbReference>
<evidence type="ECO:0000313" key="4">
    <source>
        <dbReference type="Proteomes" id="UP001209083"/>
    </source>
</evidence>
<dbReference type="RefSeq" id="WP_349638286.1">
    <property type="nucleotide sequence ID" value="NZ_CP090958.1"/>
</dbReference>
<dbReference type="SFLD" id="SFLDG01018">
    <property type="entry name" value="Squalene/Phytoene_Synthase_Lik"/>
    <property type="match status" value="1"/>
</dbReference>
<evidence type="ECO:0000256" key="2">
    <source>
        <dbReference type="ARBA" id="ARBA00022679"/>
    </source>
</evidence>
<keyword evidence="2" id="KW-0808">Transferase</keyword>
<dbReference type="InterPro" id="IPR019845">
    <property type="entry name" value="Squalene/phytoene_synthase_CS"/>
</dbReference>
<dbReference type="SFLD" id="SFLDS00005">
    <property type="entry name" value="Isoprenoid_Synthase_Type_I"/>
    <property type="match status" value="1"/>
</dbReference>
<protein>
    <submittedName>
        <fullName evidence="3">Squalene/phytoene synthase family protein</fullName>
    </submittedName>
</protein>
<dbReference type="Gene3D" id="1.10.600.10">
    <property type="entry name" value="Farnesyl Diphosphate Synthase"/>
    <property type="match status" value="1"/>
</dbReference>
<sequence>MSPRLRPSGTPSDLALYSRVAQRSSAPIIRNYSTSFGMAARLLDRRIRPDIENIYGLVRVADEIVDGAAHEAGLDPSAQRELLDAFENETVRALRDGFSTNLVVHAFALTARTAGISPDLTAPFFASMRRDLSPADLTEDELRDYIYGSAEVVGLMCLRVFLKEEAPDLARRQRLEFGASRLGAAFQKINFLRDLPADWNQLGRNYLPGMNATTITEREKRALVADIDADLKAAAAVIPELPRGSRAAVTAAHSLFSELSERLRMTPARDLMRPSRTRVPNALKLRILVRAAASRALCRTP</sequence>
<dbReference type="EMBL" id="CP090958">
    <property type="protein sequence ID" value="WGW11496.1"/>
    <property type="molecule type" value="Genomic_DNA"/>
</dbReference>